<proteinExistence type="predicted"/>
<dbReference type="PANTHER" id="PTHR40267">
    <property type="entry name" value="BLR3294 PROTEIN"/>
    <property type="match status" value="1"/>
</dbReference>
<gene>
    <name evidence="1" type="ORF">ACFOD3_18940</name>
</gene>
<protein>
    <submittedName>
        <fullName evidence="1">Aspartate/glutamate racemase family protein</fullName>
    </submittedName>
</protein>
<dbReference type="InterPro" id="IPR028082">
    <property type="entry name" value="Peripla_BP_I"/>
</dbReference>
<evidence type="ECO:0000313" key="2">
    <source>
        <dbReference type="Proteomes" id="UP001595420"/>
    </source>
</evidence>
<organism evidence="1 2">
    <name type="scientific">Falsiroseomonas tokyonensis</name>
    <dbReference type="NCBI Taxonomy" id="430521"/>
    <lineage>
        <taxon>Bacteria</taxon>
        <taxon>Pseudomonadati</taxon>
        <taxon>Pseudomonadota</taxon>
        <taxon>Alphaproteobacteria</taxon>
        <taxon>Acetobacterales</taxon>
        <taxon>Roseomonadaceae</taxon>
        <taxon>Falsiroseomonas</taxon>
    </lineage>
</organism>
<dbReference type="InterPro" id="IPR053714">
    <property type="entry name" value="Iso_Racemase_Enz_sf"/>
</dbReference>
<dbReference type="PIRSF" id="PIRSF015736">
    <property type="entry name" value="MI"/>
    <property type="match status" value="1"/>
</dbReference>
<accession>A0ABV7BXB7</accession>
<reference evidence="2" key="1">
    <citation type="journal article" date="2019" name="Int. J. Syst. Evol. Microbiol.">
        <title>The Global Catalogue of Microorganisms (GCM) 10K type strain sequencing project: providing services to taxonomists for standard genome sequencing and annotation.</title>
        <authorList>
            <consortium name="The Broad Institute Genomics Platform"/>
            <consortium name="The Broad Institute Genome Sequencing Center for Infectious Disease"/>
            <person name="Wu L."/>
            <person name="Ma J."/>
        </authorList>
    </citation>
    <scope>NUCLEOTIDE SEQUENCE [LARGE SCALE GENOMIC DNA]</scope>
    <source>
        <strain evidence="2">CGMCC 1.16855</strain>
    </source>
</reference>
<sequence>MDPMTLMPEAPRLLATILPSANTVVERTTRALLHGMPGVLPIFTRVAKRGSVDPFPDGYDWEAMMQAAELLADAKPDAIIWSASKGAVIGLQHDRALVQRVRAETGLPCATSGLALLEALALLGARRVALIGPHAAEYNHRAARGLAAEGVEMVAEASLGILDNLAFASVGYDAVAGLARQVARPGVQAIILWNTNCAAAPLAAALEAETGIPLLDATALGVWGGLGAAGIPESPGPAWGGLFTLAPGGIA</sequence>
<keyword evidence="2" id="KW-1185">Reference proteome</keyword>
<dbReference type="InterPro" id="IPR026286">
    <property type="entry name" value="MaiA/AMDase"/>
</dbReference>
<evidence type="ECO:0000313" key="1">
    <source>
        <dbReference type="EMBL" id="MFC3001988.1"/>
    </source>
</evidence>
<dbReference type="EMBL" id="JBHRSB010000005">
    <property type="protein sequence ID" value="MFC3001988.1"/>
    <property type="molecule type" value="Genomic_DNA"/>
</dbReference>
<name>A0ABV7BXB7_9PROT</name>
<dbReference type="Pfam" id="PF17645">
    <property type="entry name" value="Amdase"/>
    <property type="match status" value="1"/>
</dbReference>
<dbReference type="SUPFAM" id="SSF53822">
    <property type="entry name" value="Periplasmic binding protein-like I"/>
    <property type="match status" value="1"/>
</dbReference>
<dbReference type="PANTHER" id="PTHR40267:SF1">
    <property type="entry name" value="BLR3294 PROTEIN"/>
    <property type="match status" value="1"/>
</dbReference>
<comment type="caution">
    <text evidence="1">The sequence shown here is derived from an EMBL/GenBank/DDBJ whole genome shotgun (WGS) entry which is preliminary data.</text>
</comment>
<dbReference type="Gene3D" id="3.40.50.12500">
    <property type="match status" value="1"/>
</dbReference>
<dbReference type="Proteomes" id="UP001595420">
    <property type="component" value="Unassembled WGS sequence"/>
</dbReference>